<dbReference type="InterPro" id="IPR029069">
    <property type="entry name" value="HotDog_dom_sf"/>
</dbReference>
<organism evidence="3 4">
    <name type="scientific">Rubellicoccus peritrichatus</name>
    <dbReference type="NCBI Taxonomy" id="3080537"/>
    <lineage>
        <taxon>Bacteria</taxon>
        <taxon>Pseudomonadati</taxon>
        <taxon>Verrucomicrobiota</taxon>
        <taxon>Opitutia</taxon>
        <taxon>Puniceicoccales</taxon>
        <taxon>Cerasicoccaceae</taxon>
        <taxon>Rubellicoccus</taxon>
    </lineage>
</organism>
<dbReference type="InterPro" id="IPR050563">
    <property type="entry name" value="4-hydroxybenzoyl-CoA_TE"/>
</dbReference>
<accession>A0AAQ3LAQ3</accession>
<sequence length="132" mass="15334">MIESTCEIRVRYAETDKMGFVYHSNYFIWFEAARVQMLDELGLPYTEIEANGLMLPLIECSAKFSRPARFDDRVKIHLSIPEKPRLRLKVHYKVTCKEVHLAEGFTQHVFVDLEGRPAKPPASFMALVNKLF</sequence>
<dbReference type="CDD" id="cd00586">
    <property type="entry name" value="4HBT"/>
    <property type="match status" value="1"/>
</dbReference>
<evidence type="ECO:0000313" key="4">
    <source>
        <dbReference type="Proteomes" id="UP001304300"/>
    </source>
</evidence>
<keyword evidence="2 3" id="KW-0378">Hydrolase</keyword>
<dbReference type="SUPFAM" id="SSF54637">
    <property type="entry name" value="Thioesterase/thiol ester dehydrase-isomerase"/>
    <property type="match status" value="1"/>
</dbReference>
<dbReference type="GO" id="GO:0047617">
    <property type="term" value="F:fatty acyl-CoA hydrolase activity"/>
    <property type="evidence" value="ECO:0007669"/>
    <property type="project" value="TreeGrafter"/>
</dbReference>
<keyword evidence="4" id="KW-1185">Reference proteome</keyword>
<evidence type="ECO:0000313" key="3">
    <source>
        <dbReference type="EMBL" id="WOO42380.1"/>
    </source>
</evidence>
<dbReference type="AlphaFoldDB" id="A0AAQ3LAQ3"/>
<dbReference type="EMBL" id="CP136920">
    <property type="protein sequence ID" value="WOO42380.1"/>
    <property type="molecule type" value="Genomic_DNA"/>
</dbReference>
<dbReference type="NCBIfam" id="TIGR00051">
    <property type="entry name" value="YbgC/FadM family acyl-CoA thioesterase"/>
    <property type="match status" value="1"/>
</dbReference>
<reference evidence="3 4" key="1">
    <citation type="submission" date="2023-10" db="EMBL/GenBank/DDBJ databases">
        <title>Rubellicoccus peritrichatus gen. nov., sp. nov., isolated from an algae of coral reef tank.</title>
        <authorList>
            <person name="Luo J."/>
        </authorList>
    </citation>
    <scope>NUCLEOTIDE SEQUENCE [LARGE SCALE GENOMIC DNA]</scope>
    <source>
        <strain evidence="3 4">CR14</strain>
    </source>
</reference>
<name>A0AAQ3LAQ3_9BACT</name>
<dbReference type="Proteomes" id="UP001304300">
    <property type="component" value="Chromosome"/>
</dbReference>
<dbReference type="EC" id="3.1.2.-" evidence="3"/>
<dbReference type="InterPro" id="IPR006684">
    <property type="entry name" value="YbgC/YbaW"/>
</dbReference>
<dbReference type="PANTHER" id="PTHR31793">
    <property type="entry name" value="4-HYDROXYBENZOYL-COA THIOESTERASE FAMILY MEMBER"/>
    <property type="match status" value="1"/>
</dbReference>
<dbReference type="RefSeq" id="WP_317834899.1">
    <property type="nucleotide sequence ID" value="NZ_CP136920.1"/>
</dbReference>
<dbReference type="KEGG" id="puo:RZN69_04710"/>
<protein>
    <submittedName>
        <fullName evidence="3">Thioesterase family protein</fullName>
        <ecNumber evidence="3">3.1.2.-</ecNumber>
    </submittedName>
</protein>
<gene>
    <name evidence="3" type="ORF">RZN69_04710</name>
</gene>
<dbReference type="Pfam" id="PF13279">
    <property type="entry name" value="4HBT_2"/>
    <property type="match status" value="1"/>
</dbReference>
<proteinExistence type="inferred from homology"/>
<dbReference type="PIRSF" id="PIRSF003230">
    <property type="entry name" value="YbgC"/>
    <property type="match status" value="1"/>
</dbReference>
<evidence type="ECO:0000256" key="2">
    <source>
        <dbReference type="ARBA" id="ARBA00022801"/>
    </source>
</evidence>
<evidence type="ECO:0000256" key="1">
    <source>
        <dbReference type="ARBA" id="ARBA00005953"/>
    </source>
</evidence>
<dbReference type="PANTHER" id="PTHR31793:SF27">
    <property type="entry name" value="NOVEL THIOESTERASE SUPERFAMILY DOMAIN AND SAPOSIN A-TYPE DOMAIN CONTAINING PROTEIN (0610012H03RIK)"/>
    <property type="match status" value="1"/>
</dbReference>
<dbReference type="Gene3D" id="3.10.129.10">
    <property type="entry name" value="Hotdog Thioesterase"/>
    <property type="match status" value="1"/>
</dbReference>
<comment type="similarity">
    <text evidence="1">Belongs to the 4-hydroxybenzoyl-CoA thioesterase family.</text>
</comment>